<organism evidence="1 2">
    <name type="scientific">Mangrovibacterium marinum</name>
    <dbReference type="NCBI Taxonomy" id="1639118"/>
    <lineage>
        <taxon>Bacteria</taxon>
        <taxon>Pseudomonadati</taxon>
        <taxon>Bacteroidota</taxon>
        <taxon>Bacteroidia</taxon>
        <taxon>Marinilabiliales</taxon>
        <taxon>Prolixibacteraceae</taxon>
        <taxon>Mangrovibacterium</taxon>
    </lineage>
</organism>
<comment type="caution">
    <text evidence="1">The sequence shown here is derived from an EMBL/GenBank/DDBJ whole genome shotgun (WGS) entry which is preliminary data.</text>
</comment>
<protein>
    <submittedName>
        <fullName evidence="1">Nucleotidyltransferase AbiEii toxin of type IV toxin-antitoxin system</fullName>
    </submittedName>
</protein>
<dbReference type="InterPro" id="IPR014942">
    <property type="entry name" value="AbiEii"/>
</dbReference>
<reference evidence="1 2" key="1">
    <citation type="submission" date="2018-04" db="EMBL/GenBank/DDBJ databases">
        <title>Genomic Encyclopedia of Archaeal and Bacterial Type Strains, Phase II (KMG-II): from individual species to whole genera.</title>
        <authorList>
            <person name="Goeker M."/>
        </authorList>
    </citation>
    <scope>NUCLEOTIDE SEQUENCE [LARGE SCALE GENOMIC DNA]</scope>
    <source>
        <strain evidence="1 2">DSM 28823</strain>
    </source>
</reference>
<dbReference type="GO" id="GO:0016740">
    <property type="term" value="F:transferase activity"/>
    <property type="evidence" value="ECO:0007669"/>
    <property type="project" value="UniProtKB-KW"/>
</dbReference>
<accession>A0A2T5C341</accession>
<dbReference type="Pfam" id="PF08843">
    <property type="entry name" value="AbiEii"/>
    <property type="match status" value="1"/>
</dbReference>
<proteinExistence type="predicted"/>
<dbReference type="Proteomes" id="UP000243525">
    <property type="component" value="Unassembled WGS sequence"/>
</dbReference>
<dbReference type="RefSeq" id="WP_107821597.1">
    <property type="nucleotide sequence ID" value="NZ_QAAD01000005.1"/>
</dbReference>
<evidence type="ECO:0000313" key="1">
    <source>
        <dbReference type="EMBL" id="PTN09188.1"/>
    </source>
</evidence>
<name>A0A2T5C341_9BACT</name>
<keyword evidence="2" id="KW-1185">Reference proteome</keyword>
<sequence>MTKQLKYNTVTPQLREILSWLMGEKIFDPFRLVGGTALSLQLGHRESVDIDLFTETPYGEIDFDLIDKHLKVSFEYIDSFDGPVAMGKSYFIGNSADDCIKLDLFYTDPFIRPVLNVDNIRLASLDDITAMKIDLVSRIARKKHFWDLHELLEYYSIPQMILLHEERYPYSHEPTEILKNFTNFEAADNDFEPICLRSKH</sequence>
<dbReference type="OrthoDB" id="9796281at2"/>
<gene>
    <name evidence="1" type="ORF">C8N47_10528</name>
</gene>
<dbReference type="AlphaFoldDB" id="A0A2T5C341"/>
<keyword evidence="1" id="KW-0808">Transferase</keyword>
<evidence type="ECO:0000313" key="2">
    <source>
        <dbReference type="Proteomes" id="UP000243525"/>
    </source>
</evidence>
<dbReference type="EMBL" id="QAAD01000005">
    <property type="protein sequence ID" value="PTN09188.1"/>
    <property type="molecule type" value="Genomic_DNA"/>
</dbReference>